<evidence type="ECO:0000259" key="6">
    <source>
        <dbReference type="PROSITE" id="PS51987"/>
    </source>
</evidence>
<keyword evidence="8" id="KW-1185">Reference proteome</keyword>
<comment type="similarity">
    <text evidence="1 3 4">Belongs to the glutamine synthetase family.</text>
</comment>
<dbReference type="AlphaFoldDB" id="A0A2T0MT92"/>
<evidence type="ECO:0000256" key="3">
    <source>
        <dbReference type="PROSITE-ProRule" id="PRU01331"/>
    </source>
</evidence>
<evidence type="ECO:0000313" key="7">
    <source>
        <dbReference type="EMBL" id="PRX61784.1"/>
    </source>
</evidence>
<evidence type="ECO:0000256" key="5">
    <source>
        <dbReference type="SAM" id="MobiDB-lite"/>
    </source>
</evidence>
<feature type="domain" description="GS catalytic" evidence="6">
    <location>
        <begin position="155"/>
        <end position="494"/>
    </location>
</feature>
<evidence type="ECO:0000256" key="2">
    <source>
        <dbReference type="ARBA" id="ARBA00022598"/>
    </source>
</evidence>
<dbReference type="PANTHER" id="PTHR43785:SF12">
    <property type="entry name" value="TYPE-1 GLUTAMINE SYNTHETASE 2"/>
    <property type="match status" value="1"/>
</dbReference>
<reference evidence="7 8" key="1">
    <citation type="submission" date="2018-03" db="EMBL/GenBank/DDBJ databases">
        <title>Genomic Encyclopedia of Type Strains, Phase III (KMG-III): the genomes of soil and plant-associated and newly described type strains.</title>
        <authorList>
            <person name="Whitman W."/>
        </authorList>
    </citation>
    <scope>NUCLEOTIDE SEQUENCE [LARGE SCALE GENOMIC DNA]</scope>
    <source>
        <strain evidence="7 8">CGMCC 4.7104</strain>
    </source>
</reference>
<organism evidence="7 8">
    <name type="scientific">Nonomuraea fuscirosea</name>
    <dbReference type="NCBI Taxonomy" id="1291556"/>
    <lineage>
        <taxon>Bacteria</taxon>
        <taxon>Bacillati</taxon>
        <taxon>Actinomycetota</taxon>
        <taxon>Actinomycetes</taxon>
        <taxon>Streptosporangiales</taxon>
        <taxon>Streptosporangiaceae</taxon>
        <taxon>Nonomuraea</taxon>
    </lineage>
</organism>
<gene>
    <name evidence="7" type="ORF">B0I32_114153</name>
</gene>
<dbReference type="PROSITE" id="PS51987">
    <property type="entry name" value="GS_CATALYTIC"/>
    <property type="match status" value="1"/>
</dbReference>
<dbReference type="EMBL" id="PVNG01000014">
    <property type="protein sequence ID" value="PRX61784.1"/>
    <property type="molecule type" value="Genomic_DNA"/>
</dbReference>
<dbReference type="InterPro" id="IPR014746">
    <property type="entry name" value="Gln_synth/guanido_kin_cat_dom"/>
</dbReference>
<accession>A0A2T0MT92</accession>
<dbReference type="SMART" id="SM01230">
    <property type="entry name" value="Gln-synt_C"/>
    <property type="match status" value="1"/>
</dbReference>
<evidence type="ECO:0000256" key="4">
    <source>
        <dbReference type="RuleBase" id="RU000384"/>
    </source>
</evidence>
<sequence>MLDVARSGAQQTETDQRDLPAAGAADQRHPATSRAAADQRDPVAGRAAQADPVAAGVAGVTIVWADNNGIPRSRTVPAGQYDAAVERGVGITPLFAVFDSHDGITFEHAPLGTPSGDIRLMPVADRLVRLAGQPGFAWVPGRQVAADGSAWPYDQRGVLERQVARAAALGLDLLAGYEMEFHLSRAGDDGDGDVRPVYDGPSYGPAKMLAVDAFAEQLLRDLDRNGVPVGQFHGEYGPGQFEFNIAPADPVTAADRQLLARQTVHAAARAHGLRASFAPLVTLGQVGNGWHLHTSVSRAGANLLSGGDGPGGLTAEGGAYLAGLLRDLPAIVAVSAPSLSSLQRRRPGYWCGAYTFWGVENREASLRFVPATPLLGAGHANVELKPSDASANPYLALAAVIAAGVAGVEDGLTPPDPVQEDPGGWSEERRAAHGIRRLPVTVEEQLAELRANERIRAALGEELVGAFIAVRESDAARATGRDAADVVRSYRWLY</sequence>
<keyword evidence="2" id="KW-0436">Ligase</keyword>
<dbReference type="GO" id="GO:0006542">
    <property type="term" value="P:glutamine biosynthetic process"/>
    <property type="evidence" value="ECO:0007669"/>
    <property type="project" value="InterPro"/>
</dbReference>
<protein>
    <submittedName>
        <fullName evidence="7">Glutamine synthetase</fullName>
    </submittedName>
</protein>
<evidence type="ECO:0000256" key="1">
    <source>
        <dbReference type="ARBA" id="ARBA00009897"/>
    </source>
</evidence>
<dbReference type="InterPro" id="IPR008146">
    <property type="entry name" value="Gln_synth_cat_dom"/>
</dbReference>
<dbReference type="Gene3D" id="3.10.20.70">
    <property type="entry name" value="Glutamine synthetase, N-terminal domain"/>
    <property type="match status" value="1"/>
</dbReference>
<name>A0A2T0MT92_9ACTN</name>
<evidence type="ECO:0000313" key="8">
    <source>
        <dbReference type="Proteomes" id="UP000238312"/>
    </source>
</evidence>
<proteinExistence type="inferred from homology"/>
<dbReference type="SUPFAM" id="SSF55931">
    <property type="entry name" value="Glutamine synthetase/guanido kinase"/>
    <property type="match status" value="1"/>
</dbReference>
<dbReference type="GO" id="GO:0004356">
    <property type="term" value="F:glutamine synthetase activity"/>
    <property type="evidence" value="ECO:0007669"/>
    <property type="project" value="InterPro"/>
</dbReference>
<dbReference type="RefSeq" id="WP_106245901.1">
    <property type="nucleotide sequence ID" value="NZ_PVNG01000014.1"/>
</dbReference>
<dbReference type="OrthoDB" id="3277468at2"/>
<dbReference type="Pfam" id="PF00120">
    <property type="entry name" value="Gln-synt_C"/>
    <property type="match status" value="1"/>
</dbReference>
<dbReference type="InterPro" id="IPR036651">
    <property type="entry name" value="Gln_synt_N_sf"/>
</dbReference>
<dbReference type="PANTHER" id="PTHR43785">
    <property type="entry name" value="GAMMA-GLUTAMYLPUTRESCINE SYNTHETASE"/>
    <property type="match status" value="1"/>
</dbReference>
<feature type="region of interest" description="Disordered" evidence="5">
    <location>
        <begin position="1"/>
        <end position="50"/>
    </location>
</feature>
<dbReference type="Proteomes" id="UP000238312">
    <property type="component" value="Unassembled WGS sequence"/>
</dbReference>
<dbReference type="Gene3D" id="3.30.590.10">
    <property type="entry name" value="Glutamine synthetase/guanido kinase, catalytic domain"/>
    <property type="match status" value="1"/>
</dbReference>
<comment type="caution">
    <text evidence="7">The sequence shown here is derived from an EMBL/GenBank/DDBJ whole genome shotgun (WGS) entry which is preliminary data.</text>
</comment>